<dbReference type="AlphaFoldDB" id="A0A6D2K808"/>
<evidence type="ECO:0000313" key="9">
    <source>
        <dbReference type="EMBL" id="CAA7053009.1"/>
    </source>
</evidence>
<keyword evidence="4 7" id="KW-1133">Transmembrane helix</keyword>
<comment type="similarity">
    <text evidence="2">Belongs to the UPF0496 family.</text>
</comment>
<gene>
    <name evidence="9" type="ORF">MERR_LOCUS40244</name>
</gene>
<dbReference type="Gene3D" id="3.30.420.10">
    <property type="entry name" value="Ribonuclease H-like superfamily/Ribonuclease H"/>
    <property type="match status" value="1"/>
</dbReference>
<evidence type="ECO:0000256" key="3">
    <source>
        <dbReference type="ARBA" id="ARBA00022692"/>
    </source>
</evidence>
<evidence type="ECO:0000256" key="1">
    <source>
        <dbReference type="ARBA" id="ARBA00004141"/>
    </source>
</evidence>
<sequence length="517" mass="57953">MNFQTDCAQLVKMVSKPAKWPAFEILLQDMENYRRMFQAFSLTHISREKNTKADKLARSARDRPHNVYFINSIPPASLLEPRYKNLDSLSSVGSLANQNAAEIHIQKRLHRLNKIRLTLAEGSEHLSPYVPACGEDPDLKSFDTSLHQRTNKIINSLDVQTDMTQSLHLDLLIEAYNFLFKASQEIVDIIIESKEDVGKHKELSSLVELYLENTTETLKLFSSVDKFVERAKNSQLIIRYAVQQFEAESEVQSSLFSFFLAVIQRWILGGRKEKKKYAKTLEELNKFKAKGDLLGEELVAHYESVLAQQVKLLEDFCQQKVKLDKKLKKVKKLKYFSCAFFVIAGVSVSVASVVALAVLAPHTAPAAAAHLGHTASAHFGSMAAASQMGQLARPIASTGKWVGELLNKYEKDVKSQKGLLTMTEQSTTVNKGATETISSQVKSLTGKISSILEQVDFAVEREEEEKDTRLAMQEIMKNVEEYTKKIEEVGETAAKLSKSIVSGRARLLDYIANSTGK</sequence>
<dbReference type="GO" id="GO:0003676">
    <property type="term" value="F:nucleic acid binding"/>
    <property type="evidence" value="ECO:0007669"/>
    <property type="project" value="InterPro"/>
</dbReference>
<evidence type="ECO:0000313" key="10">
    <source>
        <dbReference type="Proteomes" id="UP000467841"/>
    </source>
</evidence>
<accession>A0A6D2K808</accession>
<dbReference type="InterPro" id="IPR002156">
    <property type="entry name" value="RNaseH_domain"/>
</dbReference>
<dbReference type="InterPro" id="IPR036397">
    <property type="entry name" value="RNaseH_sf"/>
</dbReference>
<evidence type="ECO:0000259" key="8">
    <source>
        <dbReference type="Pfam" id="PF13456"/>
    </source>
</evidence>
<dbReference type="Pfam" id="PF05055">
    <property type="entry name" value="DUF677"/>
    <property type="match status" value="2"/>
</dbReference>
<dbReference type="PANTHER" id="PTHR31113:SF13">
    <property type="entry name" value="(RAPE) HYPOTHETICAL PROTEIN"/>
    <property type="match status" value="1"/>
</dbReference>
<organism evidence="9 10">
    <name type="scientific">Microthlaspi erraticum</name>
    <dbReference type="NCBI Taxonomy" id="1685480"/>
    <lineage>
        <taxon>Eukaryota</taxon>
        <taxon>Viridiplantae</taxon>
        <taxon>Streptophyta</taxon>
        <taxon>Embryophyta</taxon>
        <taxon>Tracheophyta</taxon>
        <taxon>Spermatophyta</taxon>
        <taxon>Magnoliopsida</taxon>
        <taxon>eudicotyledons</taxon>
        <taxon>Gunneridae</taxon>
        <taxon>Pentapetalae</taxon>
        <taxon>rosids</taxon>
        <taxon>malvids</taxon>
        <taxon>Brassicales</taxon>
        <taxon>Brassicaceae</taxon>
        <taxon>Coluteocarpeae</taxon>
        <taxon>Microthlaspi</taxon>
    </lineage>
</organism>
<dbReference type="Pfam" id="PF13456">
    <property type="entry name" value="RVT_3"/>
    <property type="match status" value="1"/>
</dbReference>
<comment type="caution">
    <text evidence="9">The sequence shown here is derived from an EMBL/GenBank/DDBJ whole genome shotgun (WGS) entry which is preliminary data.</text>
</comment>
<dbReference type="GO" id="GO:0016020">
    <property type="term" value="C:membrane"/>
    <property type="evidence" value="ECO:0007669"/>
    <property type="project" value="UniProtKB-SubCell"/>
</dbReference>
<protein>
    <recommendedName>
        <fullName evidence="8">RNase H type-1 domain-containing protein</fullName>
    </recommendedName>
</protein>
<evidence type="ECO:0000256" key="5">
    <source>
        <dbReference type="ARBA" id="ARBA00023136"/>
    </source>
</evidence>
<dbReference type="PANTHER" id="PTHR31113">
    <property type="entry name" value="UPF0496 PROTEIN 3-RELATED"/>
    <property type="match status" value="1"/>
</dbReference>
<keyword evidence="6" id="KW-0175">Coiled coil</keyword>
<keyword evidence="3 7" id="KW-0812">Transmembrane</keyword>
<feature type="domain" description="RNase H type-1" evidence="8">
    <location>
        <begin position="3"/>
        <end position="60"/>
    </location>
</feature>
<reference evidence="9" key="1">
    <citation type="submission" date="2020-01" db="EMBL/GenBank/DDBJ databases">
        <authorList>
            <person name="Mishra B."/>
        </authorList>
    </citation>
    <scope>NUCLEOTIDE SEQUENCE [LARGE SCALE GENOMIC DNA]</scope>
</reference>
<evidence type="ECO:0000256" key="2">
    <source>
        <dbReference type="ARBA" id="ARBA00009074"/>
    </source>
</evidence>
<name>A0A6D2K808_9BRAS</name>
<comment type="subcellular location">
    <subcellularLocation>
        <location evidence="1">Membrane</location>
        <topology evidence="1">Multi-pass membrane protein</topology>
    </subcellularLocation>
</comment>
<evidence type="ECO:0000256" key="7">
    <source>
        <dbReference type="SAM" id="Phobius"/>
    </source>
</evidence>
<dbReference type="InterPro" id="IPR007749">
    <property type="entry name" value="DUF677"/>
</dbReference>
<keyword evidence="10" id="KW-1185">Reference proteome</keyword>
<evidence type="ECO:0000256" key="6">
    <source>
        <dbReference type="SAM" id="Coils"/>
    </source>
</evidence>
<feature type="coiled-coil region" evidence="6">
    <location>
        <begin position="472"/>
        <end position="499"/>
    </location>
</feature>
<evidence type="ECO:0000256" key="4">
    <source>
        <dbReference type="ARBA" id="ARBA00022989"/>
    </source>
</evidence>
<dbReference type="Proteomes" id="UP000467841">
    <property type="component" value="Unassembled WGS sequence"/>
</dbReference>
<feature type="transmembrane region" description="Helical" evidence="7">
    <location>
        <begin position="335"/>
        <end position="360"/>
    </location>
</feature>
<dbReference type="EMBL" id="CACVBM020001518">
    <property type="protein sequence ID" value="CAA7053009.1"/>
    <property type="molecule type" value="Genomic_DNA"/>
</dbReference>
<dbReference type="GO" id="GO:0004523">
    <property type="term" value="F:RNA-DNA hybrid ribonuclease activity"/>
    <property type="evidence" value="ECO:0007669"/>
    <property type="project" value="InterPro"/>
</dbReference>
<proteinExistence type="inferred from homology"/>
<dbReference type="OrthoDB" id="679959at2759"/>
<keyword evidence="5 7" id="KW-0472">Membrane</keyword>